<keyword evidence="3 6" id="KW-0276">Fatty acid metabolism</keyword>
<name>A0ABV6ECX2_9GAMM</name>
<evidence type="ECO:0000256" key="4">
    <source>
        <dbReference type="ARBA" id="ARBA00023098"/>
    </source>
</evidence>
<dbReference type="Pfam" id="PF04336">
    <property type="entry name" value="ACP_PD"/>
    <property type="match status" value="1"/>
</dbReference>
<evidence type="ECO:0000313" key="7">
    <source>
        <dbReference type="EMBL" id="MFC0226770.1"/>
    </source>
</evidence>
<comment type="catalytic activity">
    <reaction evidence="6">
        <text>holo-[ACP] + H2O = apo-[ACP] + (R)-4'-phosphopantetheine + H(+)</text>
        <dbReference type="Rhea" id="RHEA:20537"/>
        <dbReference type="Rhea" id="RHEA-COMP:9685"/>
        <dbReference type="Rhea" id="RHEA-COMP:9690"/>
        <dbReference type="ChEBI" id="CHEBI:15377"/>
        <dbReference type="ChEBI" id="CHEBI:15378"/>
        <dbReference type="ChEBI" id="CHEBI:29999"/>
        <dbReference type="ChEBI" id="CHEBI:61723"/>
        <dbReference type="ChEBI" id="CHEBI:64479"/>
        <dbReference type="EC" id="3.1.4.14"/>
    </reaction>
</comment>
<dbReference type="PIRSF" id="PIRSF011489">
    <property type="entry name" value="DUF479"/>
    <property type="match status" value="1"/>
</dbReference>
<keyword evidence="4 6" id="KW-0443">Lipid metabolism</keyword>
<dbReference type="PANTHER" id="PTHR38764">
    <property type="entry name" value="ACYL CARRIER PROTEIN PHOSPHODIESTERASE"/>
    <property type="match status" value="1"/>
</dbReference>
<proteinExistence type="inferred from homology"/>
<keyword evidence="1 6" id="KW-0444">Lipid biosynthesis</keyword>
<evidence type="ECO:0000313" key="8">
    <source>
        <dbReference type="Proteomes" id="UP001589792"/>
    </source>
</evidence>
<gene>
    <name evidence="6" type="primary">acpH</name>
    <name evidence="7" type="ORF">ACFFJ3_09700</name>
</gene>
<keyword evidence="2 6" id="KW-0378">Hydrolase</keyword>
<reference evidence="7 8" key="1">
    <citation type="submission" date="2024-09" db="EMBL/GenBank/DDBJ databases">
        <authorList>
            <person name="Sun Q."/>
            <person name="Mori K."/>
        </authorList>
    </citation>
    <scope>NUCLEOTIDE SEQUENCE [LARGE SCALE GENOMIC DNA]</scope>
    <source>
        <strain evidence="7 8">CCM 8626</strain>
    </source>
</reference>
<dbReference type="EC" id="3.1.4.14" evidence="6"/>
<keyword evidence="5 6" id="KW-0275">Fatty acid biosynthesis</keyword>
<sequence length="193" mass="22431">MNFLAHLHLAQLAESSLLGNLLADFVRGNPTGTYDPTVVAGIMMHRRVDVLTDTLPEVKACRDAFSAEFRRVAPITLDVVWDHFLARHWQQLEPTCSLQNFTQQAQSLIEPHLLLTPPRFQNLNSYLWPERWLERYAELPFIAEVLQGMASRRPRLAALAGSFSEVERHYQQLETHFWQFYPRMMQQAKNKTL</sequence>
<evidence type="ECO:0000256" key="6">
    <source>
        <dbReference type="HAMAP-Rule" id="MF_01950"/>
    </source>
</evidence>
<comment type="similarity">
    <text evidence="6">Belongs to the AcpH family.</text>
</comment>
<dbReference type="EMBL" id="JBHLXG010000008">
    <property type="protein sequence ID" value="MFC0226770.1"/>
    <property type="molecule type" value="Genomic_DNA"/>
</dbReference>
<organism evidence="7 8">
    <name type="scientific">Serratia aquatilis</name>
    <dbReference type="NCBI Taxonomy" id="1737515"/>
    <lineage>
        <taxon>Bacteria</taxon>
        <taxon>Pseudomonadati</taxon>
        <taxon>Pseudomonadota</taxon>
        <taxon>Gammaproteobacteria</taxon>
        <taxon>Enterobacterales</taxon>
        <taxon>Yersiniaceae</taxon>
        <taxon>Serratia</taxon>
    </lineage>
</organism>
<dbReference type="InterPro" id="IPR023491">
    <property type="entry name" value="ACP_phosphodiesterase_gpbac"/>
</dbReference>
<protein>
    <recommendedName>
        <fullName evidence="6">Acyl carrier protein phosphodiesterase</fullName>
        <shortName evidence="6">ACP phosphodiesterase</shortName>
        <ecNumber evidence="6">3.1.4.14</ecNumber>
    </recommendedName>
</protein>
<keyword evidence="8" id="KW-1185">Reference proteome</keyword>
<dbReference type="InterPro" id="IPR007431">
    <property type="entry name" value="ACP_PD"/>
</dbReference>
<evidence type="ECO:0000256" key="1">
    <source>
        <dbReference type="ARBA" id="ARBA00022516"/>
    </source>
</evidence>
<evidence type="ECO:0000256" key="3">
    <source>
        <dbReference type="ARBA" id="ARBA00022832"/>
    </source>
</evidence>
<accession>A0ABV6ECX2</accession>
<evidence type="ECO:0000256" key="2">
    <source>
        <dbReference type="ARBA" id="ARBA00022801"/>
    </source>
</evidence>
<dbReference type="PANTHER" id="PTHR38764:SF1">
    <property type="entry name" value="ACYL CARRIER PROTEIN PHOSPHODIESTERASE"/>
    <property type="match status" value="1"/>
</dbReference>
<dbReference type="HAMAP" id="MF_01950">
    <property type="entry name" value="AcpH"/>
    <property type="match status" value="1"/>
</dbReference>
<dbReference type="RefSeq" id="WP_380674673.1">
    <property type="nucleotide sequence ID" value="NZ_CP173186.1"/>
</dbReference>
<comment type="caution">
    <text evidence="7">The sequence shown here is derived from an EMBL/GenBank/DDBJ whole genome shotgun (WGS) entry which is preliminary data.</text>
</comment>
<comment type="function">
    <text evidence="6">Converts holo-ACP to apo-ACP by hydrolytic cleavage of the phosphopantetheine prosthetic group from ACP.</text>
</comment>
<dbReference type="Proteomes" id="UP001589792">
    <property type="component" value="Unassembled WGS sequence"/>
</dbReference>
<evidence type="ECO:0000256" key="5">
    <source>
        <dbReference type="ARBA" id="ARBA00023160"/>
    </source>
</evidence>